<evidence type="ECO:0000313" key="2">
    <source>
        <dbReference type="EMBL" id="OCA75132.1"/>
    </source>
</evidence>
<dbReference type="CDD" id="cd00586">
    <property type="entry name" value="4HBT"/>
    <property type="match status" value="1"/>
</dbReference>
<dbReference type="OrthoDB" id="9801517at2"/>
<organism evidence="2 3">
    <name type="scientific">Chryseobacterium arthrosphaerae</name>
    <dbReference type="NCBI Taxonomy" id="651561"/>
    <lineage>
        <taxon>Bacteria</taxon>
        <taxon>Pseudomonadati</taxon>
        <taxon>Bacteroidota</taxon>
        <taxon>Flavobacteriia</taxon>
        <taxon>Flavobacteriales</taxon>
        <taxon>Weeksellaceae</taxon>
        <taxon>Chryseobacterium group</taxon>
        <taxon>Chryseobacterium</taxon>
    </lineage>
</organism>
<evidence type="ECO:0000259" key="1">
    <source>
        <dbReference type="Pfam" id="PF01643"/>
    </source>
</evidence>
<proteinExistence type="predicted"/>
<dbReference type="STRING" id="651561.BBI00_12665"/>
<comment type="caution">
    <text evidence="2">The sequence shown here is derived from an EMBL/GenBank/DDBJ whole genome shotgun (WGS) entry which is preliminary data.</text>
</comment>
<dbReference type="InterPro" id="IPR002864">
    <property type="entry name" value="Acyl-ACP_thioesterase_NHD"/>
</dbReference>
<evidence type="ECO:0000313" key="3">
    <source>
        <dbReference type="Proteomes" id="UP000093432"/>
    </source>
</evidence>
<dbReference type="Proteomes" id="UP000093432">
    <property type="component" value="Unassembled WGS sequence"/>
</dbReference>
<dbReference type="SUPFAM" id="SSF54637">
    <property type="entry name" value="Thioesterase/thiol ester dehydrase-isomerase"/>
    <property type="match status" value="1"/>
</dbReference>
<gene>
    <name evidence="2" type="ORF">BBI00_12665</name>
</gene>
<sequence>MNLMYEKQIKVSEEHIDGNSHVNNVQYVHWVEEAAAEHWELLKHKTEYADDAWMLLDHHIQYKKQVYLNDIITVRTYPMPPEGAKQPRKVEFYCNDELVVDSGTLWILFDPETKKLKRLESNWLEKLSGIL</sequence>
<dbReference type="GO" id="GO:0016790">
    <property type="term" value="F:thiolester hydrolase activity"/>
    <property type="evidence" value="ECO:0007669"/>
    <property type="project" value="InterPro"/>
</dbReference>
<dbReference type="AlphaFoldDB" id="A0A1B8ZU70"/>
<protein>
    <submittedName>
        <fullName evidence="2">Thioesterase</fullName>
    </submittedName>
</protein>
<dbReference type="Pfam" id="PF01643">
    <property type="entry name" value="Acyl-ACP_TE"/>
    <property type="match status" value="1"/>
</dbReference>
<accession>A0A1B8ZU70</accession>
<name>A0A1B8ZU70_9FLAO</name>
<dbReference type="EMBL" id="MAYG01000001">
    <property type="protein sequence ID" value="OCA75132.1"/>
    <property type="molecule type" value="Genomic_DNA"/>
</dbReference>
<dbReference type="InterPro" id="IPR029069">
    <property type="entry name" value="HotDog_dom_sf"/>
</dbReference>
<dbReference type="GO" id="GO:0006633">
    <property type="term" value="P:fatty acid biosynthetic process"/>
    <property type="evidence" value="ECO:0007669"/>
    <property type="project" value="InterPro"/>
</dbReference>
<dbReference type="Gene3D" id="3.10.129.10">
    <property type="entry name" value="Hotdog Thioesterase"/>
    <property type="match status" value="1"/>
</dbReference>
<dbReference type="RefSeq" id="WP_065399106.1">
    <property type="nucleotide sequence ID" value="NZ_MAYG01000001.1"/>
</dbReference>
<feature type="domain" description="Acyl-ACP thioesterase N-terminal hotdog" evidence="1">
    <location>
        <begin position="4"/>
        <end position="125"/>
    </location>
</feature>
<reference evidence="3" key="1">
    <citation type="submission" date="2016-07" db="EMBL/GenBank/DDBJ databases">
        <authorList>
            <person name="Florea S."/>
            <person name="Webb J.S."/>
            <person name="Jaromczyk J."/>
            <person name="Schardl C.L."/>
        </authorList>
    </citation>
    <scope>NUCLEOTIDE SEQUENCE [LARGE SCALE GENOMIC DNA]</scope>
    <source>
        <strain evidence="3">CC-VM-7</strain>
    </source>
</reference>